<evidence type="ECO:0000313" key="3">
    <source>
        <dbReference type="Proteomes" id="UP000683360"/>
    </source>
</evidence>
<proteinExistence type="predicted"/>
<accession>A0A8S3QMT6</accession>
<gene>
    <name evidence="2" type="ORF">MEDL_11711</name>
</gene>
<reference evidence="2" key="1">
    <citation type="submission" date="2021-03" db="EMBL/GenBank/DDBJ databases">
        <authorList>
            <person name="Bekaert M."/>
        </authorList>
    </citation>
    <scope>NUCLEOTIDE SEQUENCE</scope>
</reference>
<dbReference type="AlphaFoldDB" id="A0A8S3QMT6"/>
<organism evidence="2 3">
    <name type="scientific">Mytilus edulis</name>
    <name type="common">Blue mussel</name>
    <dbReference type="NCBI Taxonomy" id="6550"/>
    <lineage>
        <taxon>Eukaryota</taxon>
        <taxon>Metazoa</taxon>
        <taxon>Spiralia</taxon>
        <taxon>Lophotrochozoa</taxon>
        <taxon>Mollusca</taxon>
        <taxon>Bivalvia</taxon>
        <taxon>Autobranchia</taxon>
        <taxon>Pteriomorphia</taxon>
        <taxon>Mytilida</taxon>
        <taxon>Mytiloidea</taxon>
        <taxon>Mytilidae</taxon>
        <taxon>Mytilinae</taxon>
        <taxon>Mytilus</taxon>
    </lineage>
</organism>
<dbReference type="Proteomes" id="UP000683360">
    <property type="component" value="Unassembled WGS sequence"/>
</dbReference>
<protein>
    <submittedName>
        <fullName evidence="2">Uncharacterized protein</fullName>
    </submittedName>
</protein>
<comment type="caution">
    <text evidence="2">The sequence shown here is derived from an EMBL/GenBank/DDBJ whole genome shotgun (WGS) entry which is preliminary data.</text>
</comment>
<evidence type="ECO:0000313" key="2">
    <source>
        <dbReference type="EMBL" id="CAG2196849.1"/>
    </source>
</evidence>
<feature type="region of interest" description="Disordered" evidence="1">
    <location>
        <begin position="145"/>
        <end position="167"/>
    </location>
</feature>
<name>A0A8S3QMT6_MYTED</name>
<dbReference type="OrthoDB" id="10426191at2759"/>
<sequence length="193" mass="22564">MRKGVTKFVLGRIDTELNKLESNVNNTWSESQNDQTRANPYQQNILDTPNYSHNQWHYDDTHSQQLWNFSHTHPQQHGELQSQNIAHENSYHSYEHDYVSFGNLESGQYMCKDNIIEIQPLILPTEPNPKLEISKQALCNDKKLPAKKNTSDTHRNIQPSQPDTALPHVKKDNRYIIYQQHNRLQVSQNLGHI</sequence>
<feature type="compositionally biased region" description="Basic and acidic residues" evidence="1">
    <location>
        <begin position="145"/>
        <end position="155"/>
    </location>
</feature>
<dbReference type="EMBL" id="CAJPWZ010000579">
    <property type="protein sequence ID" value="CAG2196849.1"/>
    <property type="molecule type" value="Genomic_DNA"/>
</dbReference>
<keyword evidence="3" id="KW-1185">Reference proteome</keyword>
<evidence type="ECO:0000256" key="1">
    <source>
        <dbReference type="SAM" id="MobiDB-lite"/>
    </source>
</evidence>